<evidence type="ECO:0000313" key="3">
    <source>
        <dbReference type="Proteomes" id="UP000013827"/>
    </source>
</evidence>
<dbReference type="GeneID" id="17252432"/>
<dbReference type="KEGG" id="ehx:EMIHUDRAFT_258963"/>
<protein>
    <recommendedName>
        <fullName evidence="1">Immune mapped protein 2 N-terminal domain-containing protein</fullName>
    </recommendedName>
</protein>
<dbReference type="RefSeq" id="XP_005758710.1">
    <property type="nucleotide sequence ID" value="XM_005758653.1"/>
</dbReference>
<keyword evidence="3" id="KW-1185">Reference proteome</keyword>
<feature type="domain" description="Immune mapped protein 2 N-terminal" evidence="1">
    <location>
        <begin position="74"/>
        <end position="158"/>
    </location>
</feature>
<dbReference type="Pfam" id="PF18590">
    <property type="entry name" value="IMP2_N"/>
    <property type="match status" value="1"/>
</dbReference>
<organism evidence="2 3">
    <name type="scientific">Emiliania huxleyi (strain CCMP1516)</name>
    <dbReference type="NCBI Taxonomy" id="280463"/>
    <lineage>
        <taxon>Eukaryota</taxon>
        <taxon>Haptista</taxon>
        <taxon>Haptophyta</taxon>
        <taxon>Prymnesiophyceae</taxon>
        <taxon>Isochrysidales</taxon>
        <taxon>Noelaerhabdaceae</taxon>
        <taxon>Emiliania</taxon>
    </lineage>
</organism>
<dbReference type="EnsemblProtists" id="EOD06281">
    <property type="protein sequence ID" value="EOD06281"/>
    <property type="gene ID" value="EMIHUDRAFT_258963"/>
</dbReference>
<dbReference type="InterPro" id="IPR040955">
    <property type="entry name" value="IMP2_N"/>
</dbReference>
<name>A0A0D3I4U6_EMIH1</name>
<proteinExistence type="predicted"/>
<evidence type="ECO:0000259" key="1">
    <source>
        <dbReference type="Pfam" id="PF18590"/>
    </source>
</evidence>
<reference evidence="3" key="1">
    <citation type="journal article" date="2013" name="Nature">
        <title>Pan genome of the phytoplankton Emiliania underpins its global distribution.</title>
        <authorList>
            <person name="Read B.A."/>
            <person name="Kegel J."/>
            <person name="Klute M.J."/>
            <person name="Kuo A."/>
            <person name="Lefebvre S.C."/>
            <person name="Maumus F."/>
            <person name="Mayer C."/>
            <person name="Miller J."/>
            <person name="Monier A."/>
            <person name="Salamov A."/>
            <person name="Young J."/>
            <person name="Aguilar M."/>
            <person name="Claverie J.M."/>
            <person name="Frickenhaus S."/>
            <person name="Gonzalez K."/>
            <person name="Herman E.K."/>
            <person name="Lin Y.C."/>
            <person name="Napier J."/>
            <person name="Ogata H."/>
            <person name="Sarno A.F."/>
            <person name="Shmutz J."/>
            <person name="Schroeder D."/>
            <person name="de Vargas C."/>
            <person name="Verret F."/>
            <person name="von Dassow P."/>
            <person name="Valentin K."/>
            <person name="Van de Peer Y."/>
            <person name="Wheeler G."/>
            <person name="Dacks J.B."/>
            <person name="Delwiche C.F."/>
            <person name="Dyhrman S.T."/>
            <person name="Glockner G."/>
            <person name="John U."/>
            <person name="Richards T."/>
            <person name="Worden A.Z."/>
            <person name="Zhang X."/>
            <person name="Grigoriev I.V."/>
            <person name="Allen A.E."/>
            <person name="Bidle K."/>
            <person name="Borodovsky M."/>
            <person name="Bowler C."/>
            <person name="Brownlee C."/>
            <person name="Cock J.M."/>
            <person name="Elias M."/>
            <person name="Gladyshev V.N."/>
            <person name="Groth M."/>
            <person name="Guda C."/>
            <person name="Hadaegh A."/>
            <person name="Iglesias-Rodriguez M.D."/>
            <person name="Jenkins J."/>
            <person name="Jones B.M."/>
            <person name="Lawson T."/>
            <person name="Leese F."/>
            <person name="Lindquist E."/>
            <person name="Lobanov A."/>
            <person name="Lomsadze A."/>
            <person name="Malik S.B."/>
            <person name="Marsh M.E."/>
            <person name="Mackinder L."/>
            <person name="Mock T."/>
            <person name="Mueller-Roeber B."/>
            <person name="Pagarete A."/>
            <person name="Parker M."/>
            <person name="Probert I."/>
            <person name="Quesneville H."/>
            <person name="Raines C."/>
            <person name="Rensing S.A."/>
            <person name="Riano-Pachon D.M."/>
            <person name="Richier S."/>
            <person name="Rokitta S."/>
            <person name="Shiraiwa Y."/>
            <person name="Soanes D.M."/>
            <person name="van der Giezen M."/>
            <person name="Wahlund T.M."/>
            <person name="Williams B."/>
            <person name="Wilson W."/>
            <person name="Wolfe G."/>
            <person name="Wurch L.L."/>
        </authorList>
    </citation>
    <scope>NUCLEOTIDE SEQUENCE</scope>
</reference>
<accession>A0A0D3I4U6</accession>
<dbReference type="AlphaFoldDB" id="A0A0D3I4U6"/>
<dbReference type="HOGENOM" id="CLU_1529097_0_0_1"/>
<reference evidence="2" key="2">
    <citation type="submission" date="2024-10" db="UniProtKB">
        <authorList>
            <consortium name="EnsemblProtists"/>
        </authorList>
    </citation>
    <scope>IDENTIFICATION</scope>
</reference>
<dbReference type="Proteomes" id="UP000013827">
    <property type="component" value="Unassembled WGS sequence"/>
</dbReference>
<dbReference type="PaxDb" id="2903-EOD06281"/>
<evidence type="ECO:0000313" key="2">
    <source>
        <dbReference type="EnsemblProtists" id="EOD06281"/>
    </source>
</evidence>
<sequence>MPDPLNACGDPEIYCDSFRIDLTSESFGQCKCGFKNADHPVKMKDVECCPCLGGGSSSVPKRVSRLSVPKKPTICGSLVYDDSAQGTLQLHYTRDAPVEGALAFFETEDAVPEFKLNSNCGRSDIIKGVGGPNPRKYYEGWSQFVKLAQGWTGDFTHLANKDAKPVALYITDENIK</sequence>